<accession>A0A0V0J877</accession>
<evidence type="ECO:0000313" key="1">
    <source>
        <dbReference type="EMBL" id="JAP61857.1"/>
    </source>
</evidence>
<organism evidence="1">
    <name type="scientific">Schistocephalus solidus</name>
    <name type="common">Tapeworm</name>
    <dbReference type="NCBI Taxonomy" id="70667"/>
    <lineage>
        <taxon>Eukaryota</taxon>
        <taxon>Metazoa</taxon>
        <taxon>Spiralia</taxon>
        <taxon>Lophotrochozoa</taxon>
        <taxon>Platyhelminthes</taxon>
        <taxon>Cestoda</taxon>
        <taxon>Eucestoda</taxon>
        <taxon>Diphyllobothriidea</taxon>
        <taxon>Diphyllobothriidae</taxon>
        <taxon>Schistocephalus</taxon>
    </lineage>
</organism>
<dbReference type="EMBL" id="GEEE01021429">
    <property type="protein sequence ID" value="JAP41796.1"/>
    <property type="molecule type" value="Transcribed_RNA"/>
</dbReference>
<dbReference type="EMBL" id="GEEE01001368">
    <property type="protein sequence ID" value="JAP61857.1"/>
    <property type="molecule type" value="Transcribed_RNA"/>
</dbReference>
<gene>
    <name evidence="1" type="ORF">TR149336</name>
</gene>
<dbReference type="AlphaFoldDB" id="A0A0V0J877"/>
<reference evidence="1" key="1">
    <citation type="submission" date="2016-01" db="EMBL/GenBank/DDBJ databases">
        <title>Reference transcriptome for the parasite Schistocephalus solidus: insights into the molecular evolution of parasitism.</title>
        <authorList>
            <person name="Hebert F.O."/>
            <person name="Grambauer S."/>
            <person name="Barber I."/>
            <person name="Landry C.R."/>
            <person name="Aubin-Horth N."/>
        </authorList>
    </citation>
    <scope>NUCLEOTIDE SEQUENCE</scope>
</reference>
<protein>
    <submittedName>
        <fullName evidence="1">Uncharacterized protein</fullName>
    </submittedName>
</protein>
<name>A0A0V0J877_SCHSO</name>
<proteinExistence type="predicted"/>
<sequence length="108" mass="12417">MRATRQEVIPHPSDMACCEINSFWSPTSKLWLSIQRRYLQARLDTDQIAYRHAGVGSIHVSPHPPPLTGTPRNTEGFVLNSREARVNVRVTNKAKRQVTVWVGERRRK</sequence>